<dbReference type="PRINTS" id="PR00385">
    <property type="entry name" value="P450"/>
</dbReference>
<evidence type="ECO:0000313" key="6">
    <source>
        <dbReference type="Proteomes" id="UP001230188"/>
    </source>
</evidence>
<dbReference type="InterPro" id="IPR036396">
    <property type="entry name" value="Cyt_P450_sf"/>
</dbReference>
<name>A0AAD7UCU8_9STRA</name>
<dbReference type="EMBL" id="JAQMWT010000435">
    <property type="protein sequence ID" value="KAJ8601358.1"/>
    <property type="molecule type" value="Genomic_DNA"/>
</dbReference>
<evidence type="ECO:0000256" key="1">
    <source>
        <dbReference type="ARBA" id="ARBA00001971"/>
    </source>
</evidence>
<evidence type="ECO:0000256" key="2">
    <source>
        <dbReference type="ARBA" id="ARBA00010617"/>
    </source>
</evidence>
<accession>A0AAD7UCU8</accession>
<dbReference type="GO" id="GO:0005506">
    <property type="term" value="F:iron ion binding"/>
    <property type="evidence" value="ECO:0007669"/>
    <property type="project" value="InterPro"/>
</dbReference>
<dbReference type="Proteomes" id="UP001230188">
    <property type="component" value="Unassembled WGS sequence"/>
</dbReference>
<evidence type="ECO:0000256" key="4">
    <source>
        <dbReference type="RuleBase" id="RU000461"/>
    </source>
</evidence>
<keyword evidence="3 4" id="KW-0479">Metal-binding</keyword>
<gene>
    <name evidence="5" type="ORF">CTAYLR_005000</name>
</gene>
<comment type="cofactor">
    <cofactor evidence="1 3">
        <name>heme</name>
        <dbReference type="ChEBI" id="CHEBI:30413"/>
    </cofactor>
</comment>
<dbReference type="PRINTS" id="PR00463">
    <property type="entry name" value="EP450I"/>
</dbReference>
<keyword evidence="6" id="KW-1185">Reference proteome</keyword>
<dbReference type="SUPFAM" id="SSF48264">
    <property type="entry name" value="Cytochrome P450"/>
    <property type="match status" value="1"/>
</dbReference>
<dbReference type="CDD" id="cd00302">
    <property type="entry name" value="cytochrome_P450"/>
    <property type="match status" value="1"/>
</dbReference>
<dbReference type="InterPro" id="IPR001128">
    <property type="entry name" value="Cyt_P450"/>
</dbReference>
<dbReference type="Gene3D" id="1.10.630.10">
    <property type="entry name" value="Cytochrome P450"/>
    <property type="match status" value="1"/>
</dbReference>
<dbReference type="PANTHER" id="PTHR24305:SF166">
    <property type="entry name" value="CYTOCHROME P450 12A4, MITOCHONDRIAL-RELATED"/>
    <property type="match status" value="1"/>
</dbReference>
<keyword evidence="4" id="KW-0560">Oxidoreductase</keyword>
<sequence length="460" mass="50399">MRRFSSLPTASSLGPRKEMLFEVTRFPQFCEATARRLGSWNYFLQGEKHRTLIVGEPRLAQAILTKKDADWSDRIIAPVLRRLSKDLLGLDDAPGLIFANGPRRWAVPRAAAVAGLWRTEFIEQSVAVVKEVAAETMRELFARRQAVDVDDVFQRAALEVVGRLAFGSRLGALSDERTKMMFELLTELAILQGTLSLGGVIDEIKYARLLIVARELLALVEPLAAARKGRGGPPACFLDMLLATSRDNDIGDDECVWNAVSILLAGNDTTGHTLSFASLALASRPTLQADVRAQIGDFGPDAPLLGAVLKETFRLFPAAAFFHRVSKATFKFAEYDELPAGTRCSISPWILGRNEDCWGPDVDEFDPKRFLDDDEDDEAKPSNRAGTAHPYAYLPFGHGARSCPGARLALQEAKILLAAFLSDFHLDLAPGQSAEPDPVFAITLSNRGGVRLRLTPVVVA</sequence>
<dbReference type="GO" id="GO:0016705">
    <property type="term" value="F:oxidoreductase activity, acting on paired donors, with incorporation or reduction of molecular oxygen"/>
    <property type="evidence" value="ECO:0007669"/>
    <property type="project" value="InterPro"/>
</dbReference>
<comment type="similarity">
    <text evidence="2 4">Belongs to the cytochrome P450 family.</text>
</comment>
<dbReference type="Pfam" id="PF00067">
    <property type="entry name" value="p450"/>
    <property type="match status" value="1"/>
</dbReference>
<protein>
    <recommendedName>
        <fullName evidence="7">Cytochrome P450</fullName>
    </recommendedName>
</protein>
<dbReference type="InterPro" id="IPR050121">
    <property type="entry name" value="Cytochrome_P450_monoxygenase"/>
</dbReference>
<organism evidence="5 6">
    <name type="scientific">Chrysophaeum taylorii</name>
    <dbReference type="NCBI Taxonomy" id="2483200"/>
    <lineage>
        <taxon>Eukaryota</taxon>
        <taxon>Sar</taxon>
        <taxon>Stramenopiles</taxon>
        <taxon>Ochrophyta</taxon>
        <taxon>Pelagophyceae</taxon>
        <taxon>Pelagomonadales</taxon>
        <taxon>Pelagomonadaceae</taxon>
        <taxon>Chrysophaeum</taxon>
    </lineage>
</organism>
<comment type="caution">
    <text evidence="5">The sequence shown here is derived from an EMBL/GenBank/DDBJ whole genome shotgun (WGS) entry which is preliminary data.</text>
</comment>
<dbReference type="GO" id="GO:0020037">
    <property type="term" value="F:heme binding"/>
    <property type="evidence" value="ECO:0007669"/>
    <property type="project" value="InterPro"/>
</dbReference>
<dbReference type="AlphaFoldDB" id="A0AAD7UCU8"/>
<evidence type="ECO:0000313" key="5">
    <source>
        <dbReference type="EMBL" id="KAJ8601358.1"/>
    </source>
</evidence>
<keyword evidence="3 4" id="KW-0349">Heme</keyword>
<proteinExistence type="inferred from homology"/>
<dbReference type="PROSITE" id="PS00086">
    <property type="entry name" value="CYTOCHROME_P450"/>
    <property type="match status" value="1"/>
</dbReference>
<evidence type="ECO:0000256" key="3">
    <source>
        <dbReference type="PIRSR" id="PIRSR602401-1"/>
    </source>
</evidence>
<evidence type="ECO:0008006" key="7">
    <source>
        <dbReference type="Google" id="ProtNLM"/>
    </source>
</evidence>
<reference evidence="5" key="1">
    <citation type="submission" date="2023-01" db="EMBL/GenBank/DDBJ databases">
        <title>Metagenome sequencing of chrysophaentin producing Chrysophaeum taylorii.</title>
        <authorList>
            <person name="Davison J."/>
            <person name="Bewley C."/>
        </authorList>
    </citation>
    <scope>NUCLEOTIDE SEQUENCE</scope>
    <source>
        <strain evidence="5">NIES-1699</strain>
    </source>
</reference>
<dbReference type="GO" id="GO:0004497">
    <property type="term" value="F:monooxygenase activity"/>
    <property type="evidence" value="ECO:0007669"/>
    <property type="project" value="UniProtKB-KW"/>
</dbReference>
<feature type="binding site" description="axial binding residue" evidence="3">
    <location>
        <position position="403"/>
    </location>
    <ligand>
        <name>heme</name>
        <dbReference type="ChEBI" id="CHEBI:30413"/>
    </ligand>
    <ligandPart>
        <name>Fe</name>
        <dbReference type="ChEBI" id="CHEBI:18248"/>
    </ligandPart>
</feature>
<keyword evidence="3 4" id="KW-0408">Iron</keyword>
<dbReference type="PANTHER" id="PTHR24305">
    <property type="entry name" value="CYTOCHROME P450"/>
    <property type="match status" value="1"/>
</dbReference>
<dbReference type="InterPro" id="IPR017972">
    <property type="entry name" value="Cyt_P450_CS"/>
</dbReference>
<keyword evidence="4" id="KW-0503">Monooxygenase</keyword>
<dbReference type="InterPro" id="IPR002401">
    <property type="entry name" value="Cyt_P450_E_grp-I"/>
</dbReference>